<proteinExistence type="predicted"/>
<organism evidence="1">
    <name type="scientific">Cupriavidus taiwanensis</name>
    <dbReference type="NCBI Taxonomy" id="164546"/>
    <lineage>
        <taxon>Bacteria</taxon>
        <taxon>Pseudomonadati</taxon>
        <taxon>Pseudomonadota</taxon>
        <taxon>Betaproteobacteria</taxon>
        <taxon>Burkholderiales</taxon>
        <taxon>Burkholderiaceae</taxon>
        <taxon>Cupriavidus</taxon>
    </lineage>
</organism>
<name>A0A375EC71_9BURK</name>
<dbReference type="Proteomes" id="UP000256952">
    <property type="component" value="Chromosome CBM2613_b"/>
</dbReference>
<accession>A0A375EC71</accession>
<dbReference type="EMBL" id="OFTH01000047">
    <property type="protein sequence ID" value="SOZ72956.1"/>
    <property type="molecule type" value="Genomic_DNA"/>
</dbReference>
<sequence length="33" mass="3715">MIRHSTDVFYGDKLSAAKFFTSPTNLSSIRLNP</sequence>
<evidence type="ECO:0000313" key="1">
    <source>
        <dbReference type="EMBL" id="SOZ72956.1"/>
    </source>
</evidence>
<reference evidence="1" key="1">
    <citation type="submission" date="2018-01" db="EMBL/GenBank/DDBJ databases">
        <authorList>
            <person name="Clerissi C."/>
        </authorList>
    </citation>
    <scope>NUCLEOTIDE SEQUENCE</scope>
    <source>
        <strain evidence="1">Cupriavidus taiwanensis STM 8556</strain>
    </source>
</reference>
<dbReference type="AlphaFoldDB" id="A0A375EC71"/>
<protein>
    <submittedName>
        <fullName evidence="1">Uncharacterized protein</fullName>
    </submittedName>
</protein>
<gene>
    <name evidence="1" type="ORF">CBM2613_B50103</name>
</gene>
<comment type="caution">
    <text evidence="1">The sequence shown here is derived from an EMBL/GenBank/DDBJ whole genome shotgun (WGS) entry which is preliminary data.</text>
</comment>